<evidence type="ECO:0000256" key="4">
    <source>
        <dbReference type="SAM" id="SignalP"/>
    </source>
</evidence>
<dbReference type="PANTHER" id="PTHR44858">
    <property type="entry name" value="TETRATRICOPEPTIDE REPEAT PROTEIN 6"/>
    <property type="match status" value="1"/>
</dbReference>
<protein>
    <recommendedName>
        <fullName evidence="7">Tetratricopeptide repeat protein</fullName>
    </recommendedName>
</protein>
<sequence length="428" mass="46628">MKIKVLMTALVMSYTALGAFAQKRELDNANENFTKFQGLRANMTLGKPSLMLAKTSIDKAAENSKTSGLPQTFALKAAIYASLSTTDADASAAAADYAIAAEALKKARELDTKNENTSLIQNAGREMAQVQLDKGVKAFQAKNYDEAYKAFDEGRQILPEDTTMILYSAISASNAKNYTAAIANYNKLVTTDYKNKVQAYNDLVTLYMQNKDTTAAIKAIGAAVEKYPANNDLRKREIEVSLLAGQQGELIGKIETAVKADPNNKTLYYYEGLTYSQIAETNAGQIKKLEKAAAKGSKTAAPDPQLAKLKQERTDDLSKAADQYKKAVAIDPNYFEAVLNLGYVTMAPAIDLYNGAQQIPVTQTKVYDAQMAKAKAQFDLAKPYLLKAVELNSSSLDALTNLKSYYLGTRDEANANAVQKKIEALPKN</sequence>
<dbReference type="SUPFAM" id="SSF48452">
    <property type="entry name" value="TPR-like"/>
    <property type="match status" value="2"/>
</dbReference>
<dbReference type="InterPro" id="IPR011990">
    <property type="entry name" value="TPR-like_helical_dom_sf"/>
</dbReference>
<dbReference type="KEGG" id="mgin:FRZ54_17570"/>
<keyword evidence="6" id="KW-1185">Reference proteome</keyword>
<keyword evidence="4" id="KW-0732">Signal</keyword>
<dbReference type="InterPro" id="IPR019734">
    <property type="entry name" value="TPR_rpt"/>
</dbReference>
<dbReference type="InterPro" id="IPR050498">
    <property type="entry name" value="Ycf3"/>
</dbReference>
<evidence type="ECO:0008006" key="7">
    <source>
        <dbReference type="Google" id="ProtNLM"/>
    </source>
</evidence>
<feature type="chain" id="PRO_5022702772" description="Tetratricopeptide repeat protein" evidence="4">
    <location>
        <begin position="22"/>
        <end position="428"/>
    </location>
</feature>
<keyword evidence="2 3" id="KW-0802">TPR repeat</keyword>
<dbReference type="OrthoDB" id="739506at2"/>
<feature type="repeat" description="TPR" evidence="3">
    <location>
        <begin position="128"/>
        <end position="161"/>
    </location>
</feature>
<dbReference type="Gene3D" id="1.25.40.10">
    <property type="entry name" value="Tetratricopeptide repeat domain"/>
    <property type="match status" value="2"/>
</dbReference>
<dbReference type="Proteomes" id="UP000321479">
    <property type="component" value="Chromosome"/>
</dbReference>
<feature type="signal peptide" evidence="4">
    <location>
        <begin position="1"/>
        <end position="21"/>
    </location>
</feature>
<evidence type="ECO:0000313" key="6">
    <source>
        <dbReference type="Proteomes" id="UP000321479"/>
    </source>
</evidence>
<evidence type="ECO:0000256" key="3">
    <source>
        <dbReference type="PROSITE-ProRule" id="PRU00339"/>
    </source>
</evidence>
<organism evidence="5 6">
    <name type="scientific">Mucilaginibacter ginsenosidivorans</name>
    <dbReference type="NCBI Taxonomy" id="398053"/>
    <lineage>
        <taxon>Bacteria</taxon>
        <taxon>Pseudomonadati</taxon>
        <taxon>Bacteroidota</taxon>
        <taxon>Sphingobacteriia</taxon>
        <taxon>Sphingobacteriales</taxon>
        <taxon>Sphingobacteriaceae</taxon>
        <taxon>Mucilaginibacter</taxon>
    </lineage>
</organism>
<dbReference type="PROSITE" id="PS50005">
    <property type="entry name" value="TPR"/>
    <property type="match status" value="1"/>
</dbReference>
<dbReference type="EMBL" id="CP042436">
    <property type="protein sequence ID" value="QEC64308.1"/>
    <property type="molecule type" value="Genomic_DNA"/>
</dbReference>
<evidence type="ECO:0000256" key="1">
    <source>
        <dbReference type="ARBA" id="ARBA00022737"/>
    </source>
</evidence>
<evidence type="ECO:0000313" key="5">
    <source>
        <dbReference type="EMBL" id="QEC64308.1"/>
    </source>
</evidence>
<dbReference type="RefSeq" id="WP_147032995.1">
    <property type="nucleotide sequence ID" value="NZ_CP042436.1"/>
</dbReference>
<accession>A0A5B8UZD9</accession>
<dbReference type="PANTHER" id="PTHR44858:SF1">
    <property type="entry name" value="UDP-N-ACETYLGLUCOSAMINE--PEPTIDE N-ACETYLGLUCOSAMINYLTRANSFERASE SPINDLY-RELATED"/>
    <property type="match status" value="1"/>
</dbReference>
<keyword evidence="1" id="KW-0677">Repeat</keyword>
<gene>
    <name evidence="5" type="ORF">FRZ54_17570</name>
</gene>
<evidence type="ECO:0000256" key="2">
    <source>
        <dbReference type="ARBA" id="ARBA00022803"/>
    </source>
</evidence>
<dbReference type="AlphaFoldDB" id="A0A5B8UZD9"/>
<proteinExistence type="predicted"/>
<dbReference type="SMART" id="SM00028">
    <property type="entry name" value="TPR"/>
    <property type="match status" value="4"/>
</dbReference>
<reference evidence="5 6" key="1">
    <citation type="journal article" date="2017" name="Curr. Microbiol.">
        <title>Mucilaginibacter ginsenosidivorans sp. nov., Isolated from Soil of Ginseng Field.</title>
        <authorList>
            <person name="Kim M.M."/>
            <person name="Siddiqi M.Z."/>
            <person name="Im W.T."/>
        </authorList>
    </citation>
    <scope>NUCLEOTIDE SEQUENCE [LARGE SCALE GENOMIC DNA]</scope>
    <source>
        <strain evidence="5 6">Gsoil 3017</strain>
    </source>
</reference>
<name>A0A5B8UZD9_9SPHI</name>